<evidence type="ECO:0000256" key="1">
    <source>
        <dbReference type="ARBA" id="ARBA00004173"/>
    </source>
</evidence>
<sequence length="217" mass="24963">MNIISENCHLHNIFLLPNISVNYSLKRLIGYVYVYVQQAFSTKSSNIDDDDDYDLAPNKKFDSICQSMSHRGYLRAQKPYTPPVNASSLITEICEKCNVEKSGTLSDREIKFNVLKECAKEFDHTVPNYMLHNITSVDDIFQFYQTPVSTIFPLEEMKHMELPKNLHVLYDYVRFHPETDTKFGGISAFPESSTIVSNLKSKKKYHGYKAKVKSLGK</sequence>
<reference evidence="8 9" key="1">
    <citation type="journal article" date="2019" name="PLoS Biol.">
        <title>Sex chromosomes control vertical transmission of feminizing Wolbachia symbionts in an isopod.</title>
        <authorList>
            <person name="Becking T."/>
            <person name="Chebbi M.A."/>
            <person name="Giraud I."/>
            <person name="Moumen B."/>
            <person name="Laverre T."/>
            <person name="Caubet Y."/>
            <person name="Peccoud J."/>
            <person name="Gilbert C."/>
            <person name="Cordaux R."/>
        </authorList>
    </citation>
    <scope>NUCLEOTIDE SEQUENCE [LARGE SCALE GENOMIC DNA]</scope>
    <source>
        <strain evidence="8">ANa2</strain>
        <tissue evidence="8">Whole body excluding digestive tract and cuticle</tissue>
    </source>
</reference>
<evidence type="ECO:0000256" key="5">
    <source>
        <dbReference type="ARBA" id="ARBA00023274"/>
    </source>
</evidence>
<dbReference type="Proteomes" id="UP000326759">
    <property type="component" value="Unassembled WGS sequence"/>
</dbReference>
<evidence type="ECO:0000256" key="4">
    <source>
        <dbReference type="ARBA" id="ARBA00023128"/>
    </source>
</evidence>
<evidence type="ECO:0000256" key="3">
    <source>
        <dbReference type="ARBA" id="ARBA00022980"/>
    </source>
</evidence>
<dbReference type="GO" id="GO:0005762">
    <property type="term" value="C:mitochondrial large ribosomal subunit"/>
    <property type="evidence" value="ECO:0007669"/>
    <property type="project" value="TreeGrafter"/>
</dbReference>
<comment type="similarity">
    <text evidence="2">Belongs to the mitochondrion-specific ribosomal protein mL50 family.</text>
</comment>
<evidence type="ECO:0000256" key="7">
    <source>
        <dbReference type="ARBA" id="ARBA00035398"/>
    </source>
</evidence>
<evidence type="ECO:0000313" key="8">
    <source>
        <dbReference type="EMBL" id="KAB7494282.1"/>
    </source>
</evidence>
<dbReference type="EMBL" id="SEYY01024244">
    <property type="protein sequence ID" value="KAB7494282.1"/>
    <property type="molecule type" value="Genomic_DNA"/>
</dbReference>
<keyword evidence="5" id="KW-0687">Ribonucleoprotein</keyword>
<comment type="subcellular location">
    <subcellularLocation>
        <location evidence="1">Mitochondrion</location>
    </subcellularLocation>
</comment>
<comment type="caution">
    <text evidence="8">The sequence shown here is derived from an EMBL/GenBank/DDBJ whole genome shotgun (WGS) entry which is preliminary data.</text>
</comment>
<evidence type="ECO:0000313" key="9">
    <source>
        <dbReference type="Proteomes" id="UP000326759"/>
    </source>
</evidence>
<proteinExistence type="inferred from homology"/>
<keyword evidence="3 8" id="KW-0689">Ribosomal protein</keyword>
<keyword evidence="9" id="KW-1185">Reference proteome</keyword>
<keyword evidence="4" id="KW-0496">Mitochondrion</keyword>
<gene>
    <name evidence="8" type="primary">MRPL50</name>
    <name evidence="8" type="ORF">Anas_07126</name>
</gene>
<accession>A0A5N5SKC9</accession>
<dbReference type="OrthoDB" id="9939609at2759"/>
<dbReference type="PANTHER" id="PTHR31542:SF1">
    <property type="entry name" value="LARGE RIBOSOMAL SUBUNIT PROTEIN ML50"/>
    <property type="match status" value="1"/>
</dbReference>
<dbReference type="InterPro" id="IPR018305">
    <property type="entry name" value="Ribosomal_m50"/>
</dbReference>
<dbReference type="AlphaFoldDB" id="A0A5N5SKC9"/>
<dbReference type="Pfam" id="PF10501">
    <property type="entry name" value="Ribosomal_L50"/>
    <property type="match status" value="1"/>
</dbReference>
<name>A0A5N5SKC9_9CRUS</name>
<protein>
    <recommendedName>
        <fullName evidence="6">Large ribosomal subunit protein mL50</fullName>
    </recommendedName>
    <alternativeName>
        <fullName evidence="7">39S ribosomal protein L50, mitochondrial</fullName>
    </alternativeName>
</protein>
<organism evidence="8 9">
    <name type="scientific">Armadillidium nasatum</name>
    <dbReference type="NCBI Taxonomy" id="96803"/>
    <lineage>
        <taxon>Eukaryota</taxon>
        <taxon>Metazoa</taxon>
        <taxon>Ecdysozoa</taxon>
        <taxon>Arthropoda</taxon>
        <taxon>Crustacea</taxon>
        <taxon>Multicrustacea</taxon>
        <taxon>Malacostraca</taxon>
        <taxon>Eumalacostraca</taxon>
        <taxon>Peracarida</taxon>
        <taxon>Isopoda</taxon>
        <taxon>Oniscidea</taxon>
        <taxon>Crinocheta</taxon>
        <taxon>Armadillidiidae</taxon>
        <taxon>Armadillidium</taxon>
    </lineage>
</organism>
<dbReference type="PANTHER" id="PTHR31542">
    <property type="entry name" value="39A RIBOSOMAL PROTEIN L50, MITOCHONDRIAL"/>
    <property type="match status" value="1"/>
</dbReference>
<evidence type="ECO:0000256" key="2">
    <source>
        <dbReference type="ARBA" id="ARBA00008860"/>
    </source>
</evidence>
<evidence type="ECO:0000256" key="6">
    <source>
        <dbReference type="ARBA" id="ARBA00035183"/>
    </source>
</evidence>